<keyword evidence="3" id="KW-0813">Transport</keyword>
<evidence type="ECO:0000256" key="11">
    <source>
        <dbReference type="ARBA" id="ARBA00023136"/>
    </source>
</evidence>
<feature type="transmembrane region" description="Helical" evidence="12">
    <location>
        <begin position="178"/>
        <end position="199"/>
    </location>
</feature>
<dbReference type="GO" id="GO:0015379">
    <property type="term" value="F:potassium:chloride symporter activity"/>
    <property type="evidence" value="ECO:0007669"/>
    <property type="project" value="InterPro"/>
</dbReference>
<dbReference type="PIRSF" id="PIRSF006247">
    <property type="entry name" value="TrkH"/>
    <property type="match status" value="1"/>
</dbReference>
<keyword evidence="11 12" id="KW-0472">Membrane</keyword>
<evidence type="ECO:0000256" key="7">
    <source>
        <dbReference type="ARBA" id="ARBA00022692"/>
    </source>
</evidence>
<feature type="transmembrane region" description="Helical" evidence="12">
    <location>
        <begin position="131"/>
        <end position="157"/>
    </location>
</feature>
<evidence type="ECO:0000256" key="10">
    <source>
        <dbReference type="ARBA" id="ARBA00023065"/>
    </source>
</evidence>
<dbReference type="GO" id="GO:0005886">
    <property type="term" value="C:plasma membrane"/>
    <property type="evidence" value="ECO:0007669"/>
    <property type="project" value="UniProtKB-SubCell"/>
</dbReference>
<dbReference type="PANTHER" id="PTHR32024">
    <property type="entry name" value="TRK SYSTEM POTASSIUM UPTAKE PROTEIN TRKG-RELATED"/>
    <property type="match status" value="1"/>
</dbReference>
<proteinExistence type="inferred from homology"/>
<evidence type="ECO:0000256" key="12">
    <source>
        <dbReference type="SAM" id="Phobius"/>
    </source>
</evidence>
<feature type="transmembrane region" description="Helical" evidence="12">
    <location>
        <begin position="384"/>
        <end position="410"/>
    </location>
</feature>
<protein>
    <submittedName>
        <fullName evidence="13">Trk system potassium uptake protein TrkH</fullName>
    </submittedName>
</protein>
<comment type="caution">
    <text evidence="13">The sequence shown here is derived from an EMBL/GenBank/DDBJ whole genome shotgun (WGS) entry which is preliminary data.</text>
</comment>
<dbReference type="InterPro" id="IPR004772">
    <property type="entry name" value="TrkH"/>
</dbReference>
<dbReference type="InterPro" id="IPR003445">
    <property type="entry name" value="Cat_transpt"/>
</dbReference>
<keyword evidence="8" id="KW-0630">Potassium</keyword>
<evidence type="ECO:0000256" key="1">
    <source>
        <dbReference type="ARBA" id="ARBA00004429"/>
    </source>
</evidence>
<keyword evidence="9 12" id="KW-1133">Transmembrane helix</keyword>
<evidence type="ECO:0000256" key="2">
    <source>
        <dbReference type="ARBA" id="ARBA00009137"/>
    </source>
</evidence>
<evidence type="ECO:0000256" key="8">
    <source>
        <dbReference type="ARBA" id="ARBA00022958"/>
    </source>
</evidence>
<feature type="transmembrane region" description="Helical" evidence="12">
    <location>
        <begin position="34"/>
        <end position="53"/>
    </location>
</feature>
<keyword evidence="7 12" id="KW-0812">Transmembrane</keyword>
<evidence type="ECO:0000256" key="3">
    <source>
        <dbReference type="ARBA" id="ARBA00022448"/>
    </source>
</evidence>
<comment type="similarity">
    <text evidence="2">Belongs to the TrkH potassium transport family.</text>
</comment>
<name>A0A5J4QSX7_9ZZZZ</name>
<dbReference type="EMBL" id="SNRY01002465">
    <property type="protein sequence ID" value="KAA6324966.1"/>
    <property type="molecule type" value="Genomic_DNA"/>
</dbReference>
<evidence type="ECO:0000256" key="4">
    <source>
        <dbReference type="ARBA" id="ARBA00022475"/>
    </source>
</evidence>
<keyword evidence="10" id="KW-0406">Ion transport</keyword>
<organism evidence="13">
    <name type="scientific">termite gut metagenome</name>
    <dbReference type="NCBI Taxonomy" id="433724"/>
    <lineage>
        <taxon>unclassified sequences</taxon>
        <taxon>metagenomes</taxon>
        <taxon>organismal metagenomes</taxon>
    </lineage>
</organism>
<evidence type="ECO:0000313" key="13">
    <source>
        <dbReference type="EMBL" id="KAA6324966.1"/>
    </source>
</evidence>
<feature type="transmembrane region" description="Helical" evidence="12">
    <location>
        <begin position="450"/>
        <end position="470"/>
    </location>
</feature>
<feature type="transmembrane region" description="Helical" evidence="12">
    <location>
        <begin position="65"/>
        <end position="86"/>
    </location>
</feature>
<keyword evidence="4" id="KW-1003">Cell membrane</keyword>
<feature type="transmembrane region" description="Helical" evidence="12">
    <location>
        <begin position="267"/>
        <end position="285"/>
    </location>
</feature>
<keyword evidence="5" id="KW-0997">Cell inner membrane</keyword>
<dbReference type="AlphaFoldDB" id="A0A5J4QSX7"/>
<feature type="transmembrane region" description="Helical" evidence="12">
    <location>
        <begin position="7"/>
        <end position="28"/>
    </location>
</feature>
<gene>
    <name evidence="13" type="ORF">EZS27_025767</name>
</gene>
<feature type="transmembrane region" description="Helical" evidence="12">
    <location>
        <begin position="234"/>
        <end position="255"/>
    </location>
</feature>
<evidence type="ECO:0000256" key="5">
    <source>
        <dbReference type="ARBA" id="ARBA00022519"/>
    </source>
</evidence>
<keyword evidence="6" id="KW-0633">Potassium transport</keyword>
<evidence type="ECO:0000256" key="6">
    <source>
        <dbReference type="ARBA" id="ARBA00022538"/>
    </source>
</evidence>
<reference evidence="13" key="1">
    <citation type="submission" date="2019-03" db="EMBL/GenBank/DDBJ databases">
        <title>Single cell metagenomics reveals metabolic interactions within the superorganism composed of flagellate Streblomastix strix and complex community of Bacteroidetes bacteria on its surface.</title>
        <authorList>
            <person name="Treitli S.C."/>
            <person name="Kolisko M."/>
            <person name="Husnik F."/>
            <person name="Keeling P."/>
            <person name="Hampl V."/>
        </authorList>
    </citation>
    <scope>NUCLEOTIDE SEQUENCE</scope>
    <source>
        <strain evidence="13">STM</strain>
    </source>
</reference>
<dbReference type="PANTHER" id="PTHR32024:SF2">
    <property type="entry name" value="TRK SYSTEM POTASSIUM UPTAKE PROTEIN TRKG-RELATED"/>
    <property type="match status" value="1"/>
</dbReference>
<comment type="subcellular location">
    <subcellularLocation>
        <location evidence="1">Cell inner membrane</location>
        <topology evidence="1">Multi-pass membrane protein</topology>
    </subcellularLocation>
</comment>
<accession>A0A5J4QSX7</accession>
<evidence type="ECO:0000256" key="9">
    <source>
        <dbReference type="ARBA" id="ARBA00022989"/>
    </source>
</evidence>
<feature type="transmembrane region" description="Helical" evidence="12">
    <location>
        <begin position="324"/>
        <end position="346"/>
    </location>
</feature>
<sequence>MIYRIMGFLVLVETMMLLCCTGVSLCFGEDDSNAFIITVVITLLAGVGFLFAGKGADRQFGKRDSIIIVSISWIVVSAFGLLPFYISGYIPTVTNAFFETMSGFTSTGSTILDDIETLPHGLLAWRSMTQWMGGVGIVLFTIAVLPILGMGGLQLFTAEASGLSYDKVFPRIGVTAKWILSIYLGLTGMITLLLLFGGMNLFDSVCHSFSAVSTGGYSTKQASIAYYNSSYIEYVISVFTAISGINFTLLLLFVNGKFKKFFQDAELKWYLTSIILFTVVITIGLNHTTSLGLKESFRKAFFHVTAIHTSTGFVADDYMAWEPVLWGLLVVLMIIGGCAGSTSGGLKCLRMTILSKVSVNEFKRIIHPNAVLPVRINKQVVSPIIVSGVLAFLFIYLMIIILGTLFMMALGVDFVESLGAVIASIGNMGPGIGLTGPAYSWSFLPDPSKWFLSFLMLMGRLELFTILILFTPRFWEKN</sequence>
<dbReference type="Pfam" id="PF02386">
    <property type="entry name" value="TrkH"/>
    <property type="match status" value="1"/>
</dbReference>